<sequence>MRFLRMRLLWERSYFTGCLLSPLASVCQRLQNPLAYQIPNLSLNMNLHRIHPKIINYHFRSLTSFSPSSVSYITHDNLQTFITTSRRISKPQPPPKSPKIWGSMLLYLAQTEAEGGGSREGACVRATMVPKESGYGDAIAAVQVWDGRWRRSEGCSTTV</sequence>
<organism evidence="1 2">
    <name type="scientific">Rickenella mellea</name>
    <dbReference type="NCBI Taxonomy" id="50990"/>
    <lineage>
        <taxon>Eukaryota</taxon>
        <taxon>Fungi</taxon>
        <taxon>Dikarya</taxon>
        <taxon>Basidiomycota</taxon>
        <taxon>Agaricomycotina</taxon>
        <taxon>Agaricomycetes</taxon>
        <taxon>Hymenochaetales</taxon>
        <taxon>Rickenellaceae</taxon>
        <taxon>Rickenella</taxon>
    </lineage>
</organism>
<protein>
    <submittedName>
        <fullName evidence="1">Uncharacterized protein</fullName>
    </submittedName>
</protein>
<reference evidence="1 2" key="1">
    <citation type="submission" date="2018-06" db="EMBL/GenBank/DDBJ databases">
        <title>A transcriptomic atlas of mushroom development highlights an independent origin of complex multicellularity.</title>
        <authorList>
            <consortium name="DOE Joint Genome Institute"/>
            <person name="Krizsan K."/>
            <person name="Almasi E."/>
            <person name="Merenyi Z."/>
            <person name="Sahu N."/>
            <person name="Viragh M."/>
            <person name="Koszo T."/>
            <person name="Mondo S."/>
            <person name="Kiss B."/>
            <person name="Balint B."/>
            <person name="Kues U."/>
            <person name="Barry K."/>
            <person name="Hegedus J.C."/>
            <person name="Henrissat B."/>
            <person name="Johnson J."/>
            <person name="Lipzen A."/>
            <person name="Ohm R."/>
            <person name="Nagy I."/>
            <person name="Pangilinan J."/>
            <person name="Yan J."/>
            <person name="Xiong Y."/>
            <person name="Grigoriev I.V."/>
            <person name="Hibbett D.S."/>
            <person name="Nagy L.G."/>
        </authorList>
    </citation>
    <scope>NUCLEOTIDE SEQUENCE [LARGE SCALE GENOMIC DNA]</scope>
    <source>
        <strain evidence="1 2">SZMC22713</strain>
    </source>
</reference>
<gene>
    <name evidence="1" type="ORF">BD410DRAFT_888845</name>
</gene>
<proteinExistence type="predicted"/>
<evidence type="ECO:0000313" key="2">
    <source>
        <dbReference type="Proteomes" id="UP000294933"/>
    </source>
</evidence>
<accession>A0A4Y7PN16</accession>
<dbReference type="AlphaFoldDB" id="A0A4Y7PN16"/>
<dbReference type="EMBL" id="ML170244">
    <property type="protein sequence ID" value="TDL16381.1"/>
    <property type="molecule type" value="Genomic_DNA"/>
</dbReference>
<dbReference type="Proteomes" id="UP000294933">
    <property type="component" value="Unassembled WGS sequence"/>
</dbReference>
<dbReference type="VEuPathDB" id="FungiDB:BD410DRAFT_888845"/>
<keyword evidence="2" id="KW-1185">Reference proteome</keyword>
<name>A0A4Y7PN16_9AGAM</name>
<evidence type="ECO:0000313" key="1">
    <source>
        <dbReference type="EMBL" id="TDL16381.1"/>
    </source>
</evidence>